<dbReference type="EMBL" id="JARKHS020028708">
    <property type="protein sequence ID" value="KAK8764073.1"/>
    <property type="molecule type" value="Genomic_DNA"/>
</dbReference>
<dbReference type="PANTHER" id="PTHR23421">
    <property type="entry name" value="BETA-GALACTOSIDASE RELATED"/>
    <property type="match status" value="1"/>
</dbReference>
<dbReference type="Proteomes" id="UP001321473">
    <property type="component" value="Unassembled WGS sequence"/>
</dbReference>
<keyword evidence="2 9" id="KW-0732">Signal</keyword>
<comment type="catalytic activity">
    <reaction evidence="7">
        <text>Hydrolysis of terminal non-reducing beta-D-galactose residues in beta-D-galactosides.</text>
        <dbReference type="EC" id="3.2.1.23"/>
    </reaction>
</comment>
<feature type="chain" id="PRO_5042938320" description="Beta-galactosidase" evidence="9">
    <location>
        <begin position="22"/>
        <end position="653"/>
    </location>
</feature>
<dbReference type="SUPFAM" id="SSF49785">
    <property type="entry name" value="Galactose-binding domain-like"/>
    <property type="match status" value="1"/>
</dbReference>
<comment type="similarity">
    <text evidence="1 8">Belongs to the glycosyl hydrolase 35 family.</text>
</comment>
<dbReference type="PRINTS" id="PR00742">
    <property type="entry name" value="GLHYDRLASE35"/>
</dbReference>
<dbReference type="InterPro" id="IPR008979">
    <property type="entry name" value="Galactose-bd-like_sf"/>
</dbReference>
<dbReference type="GO" id="GO:0004565">
    <property type="term" value="F:beta-galactosidase activity"/>
    <property type="evidence" value="ECO:0007669"/>
    <property type="project" value="UniProtKB-EC"/>
</dbReference>
<evidence type="ECO:0000256" key="7">
    <source>
        <dbReference type="RuleBase" id="RU000675"/>
    </source>
</evidence>
<dbReference type="PROSITE" id="PS01182">
    <property type="entry name" value="GLYCOSYL_HYDROL_F35"/>
    <property type="match status" value="1"/>
</dbReference>
<dbReference type="InterPro" id="IPR048913">
    <property type="entry name" value="BetaGal_gal-bd"/>
</dbReference>
<evidence type="ECO:0000259" key="10">
    <source>
        <dbReference type="Pfam" id="PF01301"/>
    </source>
</evidence>
<feature type="domain" description="Beta-galactosidase galactose-binding" evidence="12">
    <location>
        <begin position="551"/>
        <end position="606"/>
    </location>
</feature>
<evidence type="ECO:0000256" key="8">
    <source>
        <dbReference type="RuleBase" id="RU003679"/>
    </source>
</evidence>
<dbReference type="EC" id="3.2.1.23" evidence="7"/>
<evidence type="ECO:0000256" key="4">
    <source>
        <dbReference type="ARBA" id="ARBA00023180"/>
    </source>
</evidence>
<dbReference type="Gene3D" id="2.60.120.260">
    <property type="entry name" value="Galactose-binding domain-like"/>
    <property type="match status" value="2"/>
</dbReference>
<feature type="signal peptide" evidence="9">
    <location>
        <begin position="1"/>
        <end position="21"/>
    </location>
</feature>
<gene>
    <name evidence="13" type="ORF">V5799_033318</name>
</gene>
<dbReference type="Gene3D" id="3.20.20.80">
    <property type="entry name" value="Glycosidases"/>
    <property type="match status" value="1"/>
</dbReference>
<dbReference type="InterPro" id="IPR048912">
    <property type="entry name" value="BetaGal1-like_ABD1"/>
</dbReference>
<evidence type="ECO:0000313" key="13">
    <source>
        <dbReference type="EMBL" id="KAK8764073.1"/>
    </source>
</evidence>
<accession>A0AAQ4DNN3</accession>
<dbReference type="InterPro" id="IPR001944">
    <property type="entry name" value="Glycoside_Hdrlase_35"/>
</dbReference>
<feature type="domain" description="Beta-galactosidase 1-like first all-beta" evidence="11">
    <location>
        <begin position="411"/>
        <end position="520"/>
    </location>
</feature>
<evidence type="ECO:0000256" key="3">
    <source>
        <dbReference type="ARBA" id="ARBA00022801"/>
    </source>
</evidence>
<organism evidence="13 14">
    <name type="scientific">Amblyomma americanum</name>
    <name type="common">Lone star tick</name>
    <dbReference type="NCBI Taxonomy" id="6943"/>
    <lineage>
        <taxon>Eukaryota</taxon>
        <taxon>Metazoa</taxon>
        <taxon>Ecdysozoa</taxon>
        <taxon>Arthropoda</taxon>
        <taxon>Chelicerata</taxon>
        <taxon>Arachnida</taxon>
        <taxon>Acari</taxon>
        <taxon>Parasitiformes</taxon>
        <taxon>Ixodida</taxon>
        <taxon>Ixodoidea</taxon>
        <taxon>Ixodidae</taxon>
        <taxon>Amblyomminae</taxon>
        <taxon>Amblyomma</taxon>
    </lineage>
</organism>
<evidence type="ECO:0000256" key="5">
    <source>
        <dbReference type="ARBA" id="ARBA00023295"/>
    </source>
</evidence>
<keyword evidence="5 7" id="KW-0326">Glycosidase</keyword>
<dbReference type="InterPro" id="IPR026283">
    <property type="entry name" value="B-gal_1-like"/>
</dbReference>
<comment type="caution">
    <text evidence="13">The sequence shown here is derived from an EMBL/GenBank/DDBJ whole genome shotgun (WGS) entry which is preliminary data.</text>
</comment>
<sequence>MGNGSSLALFKLLAVALWAQAAMLACGVTASSKGQRSFVIDYENNRYLKDGEPIQIVSGSMHSFRTLPEQWDERLATMRAAGLNAIQTYVEWSSHEPEEGHFYFEGQQDIVHFIRLAQKNDLLVLLRPGPYIDAERDLGGLPYWLLAVNRSIGLRTSDPSYLGYVQRYFSKLLPLIRPLLYANGGPIIAVQVENEYGSYAACDFAYTAYLRDLMRYYLGDDVILYTTDGDADEYLKCGKLDGAYTTVDFGTGYDVGAAFAVQRRHQERGPLVDSEYYMGWMDHWAEPHSVVSTEAVVSQLDKMLSMNASVNLYVFHGGTSFGYKSGANIDDKFHPTITSYDFNAPMTEAGDPTDKYYAIRKTIGKYLPLPPGPVPQPKGKMTLGPFELQWLFGLSELREMLSNATTASERPLTFEEVGQSRALVLYDTWVSFLPRNPGALSVPGLHDRGYVYVDDIYQGVISRMDNVHDIMVSVTNGQRLSLLVESQGRNAYGNLNDAKGIVSDVTLSGITLTSWNITPVDEHKTLLGNRATISAPGKVRGFPGYGGFAAYEARFPLQLSPPLDTFLRLDYWKKGAAFLNGFNLGRYWTPMGPQKTLYVPSVLFKAENVLNIFELEQVPCWGQQPCIAEFVDTPEINATVPLSSTPAFRKRGK</sequence>
<keyword evidence="14" id="KW-1185">Reference proteome</keyword>
<keyword evidence="3 7" id="KW-0378">Hydrolase</keyword>
<dbReference type="Pfam" id="PF01301">
    <property type="entry name" value="Glyco_hydro_35"/>
    <property type="match status" value="1"/>
</dbReference>
<evidence type="ECO:0000259" key="11">
    <source>
        <dbReference type="Pfam" id="PF21317"/>
    </source>
</evidence>
<evidence type="ECO:0000256" key="9">
    <source>
        <dbReference type="SAM" id="SignalP"/>
    </source>
</evidence>
<dbReference type="FunFam" id="3.20.20.80:FF:000017">
    <property type="entry name" value="Beta-galactosidase"/>
    <property type="match status" value="1"/>
</dbReference>
<dbReference type="Pfam" id="PF21317">
    <property type="entry name" value="BetaGal_ABD_1"/>
    <property type="match status" value="1"/>
</dbReference>
<evidence type="ECO:0000256" key="2">
    <source>
        <dbReference type="ARBA" id="ARBA00022729"/>
    </source>
</evidence>
<name>A0AAQ4DNN3_AMBAM</name>
<dbReference type="InterPro" id="IPR031330">
    <property type="entry name" value="Gly_Hdrlase_35_cat"/>
</dbReference>
<dbReference type="GO" id="GO:0005975">
    <property type="term" value="P:carbohydrate metabolic process"/>
    <property type="evidence" value="ECO:0007669"/>
    <property type="project" value="InterPro"/>
</dbReference>
<feature type="active site" description="Proton donor" evidence="6">
    <location>
        <position position="195"/>
    </location>
</feature>
<evidence type="ECO:0000256" key="6">
    <source>
        <dbReference type="PIRSR" id="PIRSR006336-1"/>
    </source>
</evidence>
<keyword evidence="4" id="KW-0325">Glycoprotein</keyword>
<evidence type="ECO:0000313" key="14">
    <source>
        <dbReference type="Proteomes" id="UP001321473"/>
    </source>
</evidence>
<dbReference type="InterPro" id="IPR019801">
    <property type="entry name" value="Glyco_hydro_35_CS"/>
</dbReference>
<feature type="domain" description="Glycoside hydrolase 35 catalytic" evidence="10">
    <location>
        <begin position="48"/>
        <end position="365"/>
    </location>
</feature>
<evidence type="ECO:0000256" key="1">
    <source>
        <dbReference type="ARBA" id="ARBA00009809"/>
    </source>
</evidence>
<proteinExistence type="inferred from homology"/>
<dbReference type="AlphaFoldDB" id="A0AAQ4DNN3"/>
<dbReference type="SUPFAM" id="SSF51445">
    <property type="entry name" value="(Trans)glycosidases"/>
    <property type="match status" value="1"/>
</dbReference>
<dbReference type="Pfam" id="PF21467">
    <property type="entry name" value="BetaGal_gal-bd"/>
    <property type="match status" value="1"/>
</dbReference>
<evidence type="ECO:0000259" key="12">
    <source>
        <dbReference type="Pfam" id="PF21467"/>
    </source>
</evidence>
<dbReference type="PIRSF" id="PIRSF006336">
    <property type="entry name" value="B-gal"/>
    <property type="match status" value="1"/>
</dbReference>
<protein>
    <recommendedName>
        <fullName evidence="7">Beta-galactosidase</fullName>
        <ecNumber evidence="7">3.2.1.23</ecNumber>
    </recommendedName>
</protein>
<reference evidence="13 14" key="1">
    <citation type="journal article" date="2023" name="Arcadia Sci">
        <title>De novo assembly of a long-read Amblyomma americanum tick genome.</title>
        <authorList>
            <person name="Chou S."/>
            <person name="Poskanzer K.E."/>
            <person name="Rollins M."/>
            <person name="Thuy-Boun P.S."/>
        </authorList>
    </citation>
    <scope>NUCLEOTIDE SEQUENCE [LARGE SCALE GENOMIC DNA]</scope>
    <source>
        <strain evidence="13">F_SG_1</strain>
        <tissue evidence="13">Salivary glands</tissue>
    </source>
</reference>
<feature type="active site" description="Nucleophile" evidence="6">
    <location>
        <position position="275"/>
    </location>
</feature>
<dbReference type="InterPro" id="IPR017853">
    <property type="entry name" value="GH"/>
</dbReference>